<reference evidence="1 2" key="2">
    <citation type="journal article" date="2022" name="Mol. Biol. Evol.">
        <title>Comparative Genomics Reveals Insights into the Divergent Evolution of Astigmatic Mites and Household Pest Adaptations.</title>
        <authorList>
            <person name="Xiong Q."/>
            <person name="Wan A.T."/>
            <person name="Liu X."/>
            <person name="Fung C.S."/>
            <person name="Xiao X."/>
            <person name="Malainual N."/>
            <person name="Hou J."/>
            <person name="Wang L."/>
            <person name="Wang M."/>
            <person name="Yang K.Y."/>
            <person name="Cui Y."/>
            <person name="Leung E.L."/>
            <person name="Nong W."/>
            <person name="Shin S.K."/>
            <person name="Au S.W."/>
            <person name="Jeong K.Y."/>
            <person name="Chew F.T."/>
            <person name="Hui J.H."/>
            <person name="Leung T.F."/>
            <person name="Tungtrongchitr A."/>
            <person name="Zhong N."/>
            <person name="Liu Z."/>
            <person name="Tsui S.K."/>
        </authorList>
    </citation>
    <scope>NUCLEOTIDE SEQUENCE [LARGE SCALE GENOMIC DNA]</scope>
    <source>
        <strain evidence="1">Derp</strain>
    </source>
</reference>
<proteinExistence type="predicted"/>
<accession>A0ABQ8JFQ0</accession>
<keyword evidence="2" id="KW-1185">Reference proteome</keyword>
<reference evidence="1 2" key="1">
    <citation type="journal article" date="2018" name="J. Allergy Clin. Immunol.">
        <title>High-quality assembly of Dermatophagoides pteronyssinus genome and transcriptome reveals a wide range of novel allergens.</title>
        <authorList>
            <person name="Liu X.Y."/>
            <person name="Yang K.Y."/>
            <person name="Wang M.Q."/>
            <person name="Kwok J.S."/>
            <person name="Zeng X."/>
            <person name="Yang Z."/>
            <person name="Xiao X.J."/>
            <person name="Lau C.P."/>
            <person name="Li Y."/>
            <person name="Huang Z.M."/>
            <person name="Ba J.G."/>
            <person name="Yim A.K."/>
            <person name="Ouyang C.Y."/>
            <person name="Ngai S.M."/>
            <person name="Chan T.F."/>
            <person name="Leung E.L."/>
            <person name="Liu L."/>
            <person name="Liu Z.G."/>
            <person name="Tsui S.K."/>
        </authorList>
    </citation>
    <scope>NUCLEOTIDE SEQUENCE [LARGE SCALE GENOMIC DNA]</scope>
    <source>
        <strain evidence="1">Derp</strain>
    </source>
</reference>
<protein>
    <submittedName>
        <fullName evidence="1">Uncharacterized protein</fullName>
    </submittedName>
</protein>
<dbReference type="EMBL" id="NJHN03000044">
    <property type="protein sequence ID" value="KAH9421247.1"/>
    <property type="molecule type" value="Genomic_DNA"/>
</dbReference>
<evidence type="ECO:0000313" key="1">
    <source>
        <dbReference type="EMBL" id="KAH9421247.1"/>
    </source>
</evidence>
<comment type="caution">
    <text evidence="1">The sequence shown here is derived from an EMBL/GenBank/DDBJ whole genome shotgun (WGS) entry which is preliminary data.</text>
</comment>
<gene>
    <name evidence="1" type="ORF">DERP_012820</name>
</gene>
<sequence>MNMHAFLGTVNDIITFFSQKICSTNIQAKETKKQTEKLSFSNSIMNIMELENETNSIQFQFQEIQIETSQMTNGRKLEINIAI</sequence>
<name>A0ABQ8JFQ0_DERPT</name>
<evidence type="ECO:0000313" key="2">
    <source>
        <dbReference type="Proteomes" id="UP000887458"/>
    </source>
</evidence>
<organism evidence="1 2">
    <name type="scientific">Dermatophagoides pteronyssinus</name>
    <name type="common">European house dust mite</name>
    <dbReference type="NCBI Taxonomy" id="6956"/>
    <lineage>
        <taxon>Eukaryota</taxon>
        <taxon>Metazoa</taxon>
        <taxon>Ecdysozoa</taxon>
        <taxon>Arthropoda</taxon>
        <taxon>Chelicerata</taxon>
        <taxon>Arachnida</taxon>
        <taxon>Acari</taxon>
        <taxon>Acariformes</taxon>
        <taxon>Sarcoptiformes</taxon>
        <taxon>Astigmata</taxon>
        <taxon>Psoroptidia</taxon>
        <taxon>Analgoidea</taxon>
        <taxon>Pyroglyphidae</taxon>
        <taxon>Dermatophagoidinae</taxon>
        <taxon>Dermatophagoides</taxon>
    </lineage>
</organism>
<dbReference type="Proteomes" id="UP000887458">
    <property type="component" value="Unassembled WGS sequence"/>
</dbReference>